<dbReference type="Pfam" id="PF00010">
    <property type="entry name" value="HLH"/>
    <property type="match status" value="1"/>
</dbReference>
<dbReference type="InterPro" id="IPR036638">
    <property type="entry name" value="HLH_DNA-bd_sf"/>
</dbReference>
<dbReference type="EMBL" id="KQ090464">
    <property type="protein sequence ID" value="KMS95469.1"/>
    <property type="molecule type" value="Genomic_DNA"/>
</dbReference>
<dbReference type="eggNOG" id="ENOG502QWG4">
    <property type="taxonomic scope" value="Eukaryota"/>
</dbReference>
<gene>
    <name evidence="6" type="ORF">BVRB_007910</name>
</gene>
<sequence length="250" mass="28712">MDTFSEEYQLYWDINKYIQNDELASWELDDDISICNTNHLNLANGGAEKSMTCDDNSNIAAERCRRKKLNDRLLALRAVVPNITKMDKASTIKDAISYIHELQEQERRIKEDIANFDRRRCNNNGDNNSTSSTIDFEQEFSFLSNKNSTDHDRQQYDFNNCCRSSIIDDLKITVSYVGGRIVIVSLSCVNKKGILVKLCEMLESLKLKVTTAHITVVGPKILKTVYVEADEQEKDHLRKKIEMAISSLRM</sequence>
<dbReference type="GO" id="GO:0043565">
    <property type="term" value="F:sequence-specific DNA binding"/>
    <property type="evidence" value="ECO:0007669"/>
    <property type="project" value="TreeGrafter"/>
</dbReference>
<dbReference type="SMART" id="SM00353">
    <property type="entry name" value="HLH"/>
    <property type="match status" value="1"/>
</dbReference>
<dbReference type="GO" id="GO:0003700">
    <property type="term" value="F:DNA-binding transcription factor activity"/>
    <property type="evidence" value="ECO:0007669"/>
    <property type="project" value="TreeGrafter"/>
</dbReference>
<dbReference type="Proteomes" id="UP000035740">
    <property type="component" value="Unassembled WGS sequence"/>
</dbReference>
<dbReference type="AlphaFoldDB" id="A0A0J8B2X1"/>
<dbReference type="SUPFAM" id="SSF47459">
    <property type="entry name" value="HLH, helix-loop-helix DNA-binding domain"/>
    <property type="match status" value="1"/>
</dbReference>
<dbReference type="PANTHER" id="PTHR31945">
    <property type="entry name" value="TRANSCRIPTION FACTOR SCREAM2-RELATED"/>
    <property type="match status" value="1"/>
</dbReference>
<dbReference type="KEGG" id="bvg:104884362"/>
<dbReference type="ExpressionAtlas" id="A0A0J8B2X1">
    <property type="expression patterns" value="baseline"/>
</dbReference>
<dbReference type="OMA" id="CAKTRGA"/>
<organism evidence="6 7">
    <name type="scientific">Beta vulgaris subsp. vulgaris</name>
    <name type="common">Beet</name>
    <dbReference type="NCBI Taxonomy" id="3555"/>
    <lineage>
        <taxon>Eukaryota</taxon>
        <taxon>Viridiplantae</taxon>
        <taxon>Streptophyta</taxon>
        <taxon>Embryophyta</taxon>
        <taxon>Tracheophyta</taxon>
        <taxon>Spermatophyta</taxon>
        <taxon>Magnoliopsida</taxon>
        <taxon>eudicotyledons</taxon>
        <taxon>Gunneridae</taxon>
        <taxon>Pentapetalae</taxon>
        <taxon>Caryophyllales</taxon>
        <taxon>Chenopodiaceae</taxon>
        <taxon>Betoideae</taxon>
        <taxon>Beta</taxon>
    </lineage>
</organism>
<evidence type="ECO:0000313" key="7">
    <source>
        <dbReference type="Proteomes" id="UP000035740"/>
    </source>
</evidence>
<comment type="subcellular location">
    <subcellularLocation>
        <location evidence="1">Nucleus</location>
    </subcellularLocation>
</comment>
<keyword evidence="4" id="KW-0539">Nucleus</keyword>
<keyword evidence="2" id="KW-0805">Transcription regulation</keyword>
<dbReference type="InterPro" id="IPR051358">
    <property type="entry name" value="TF_AMS/ICE1/BHLH6-like"/>
</dbReference>
<feature type="domain" description="BHLH" evidence="5">
    <location>
        <begin position="53"/>
        <end position="102"/>
    </location>
</feature>
<dbReference type="InterPro" id="IPR045865">
    <property type="entry name" value="ACT-like_dom_sf"/>
</dbReference>
<dbReference type="PROSITE" id="PS50888">
    <property type="entry name" value="BHLH"/>
    <property type="match status" value="1"/>
</dbReference>
<proteinExistence type="predicted"/>
<evidence type="ECO:0000256" key="2">
    <source>
        <dbReference type="ARBA" id="ARBA00023015"/>
    </source>
</evidence>
<evidence type="ECO:0000259" key="5">
    <source>
        <dbReference type="PROSITE" id="PS50888"/>
    </source>
</evidence>
<reference evidence="6 7" key="1">
    <citation type="journal article" date="2014" name="Nature">
        <title>The genome of the recently domesticated crop plant sugar beet (Beta vulgaris).</title>
        <authorList>
            <person name="Dohm J.C."/>
            <person name="Minoche A.E."/>
            <person name="Holtgrawe D."/>
            <person name="Capella-Gutierrez S."/>
            <person name="Zakrzewski F."/>
            <person name="Tafer H."/>
            <person name="Rupp O."/>
            <person name="Sorensen T.R."/>
            <person name="Stracke R."/>
            <person name="Reinhardt R."/>
            <person name="Goesmann A."/>
            <person name="Kraft T."/>
            <person name="Schulz B."/>
            <person name="Stadler P.F."/>
            <person name="Schmidt T."/>
            <person name="Gabaldon T."/>
            <person name="Lehrach H."/>
            <person name="Weisshaar B."/>
            <person name="Himmelbauer H."/>
        </authorList>
    </citation>
    <scope>NUCLEOTIDE SEQUENCE [LARGE SCALE GENOMIC DNA]</scope>
    <source>
        <tissue evidence="6">Taproot</tissue>
    </source>
</reference>
<dbReference type="Gene3D" id="4.10.280.10">
    <property type="entry name" value="Helix-loop-helix DNA-binding domain"/>
    <property type="match status" value="1"/>
</dbReference>
<evidence type="ECO:0000313" key="6">
    <source>
        <dbReference type="EMBL" id="KMS95469.1"/>
    </source>
</evidence>
<accession>A0A0J8B2X1</accession>
<dbReference type="GO" id="GO:0046983">
    <property type="term" value="F:protein dimerization activity"/>
    <property type="evidence" value="ECO:0007669"/>
    <property type="project" value="InterPro"/>
</dbReference>
<dbReference type="PANTHER" id="PTHR31945:SF26">
    <property type="entry name" value="TRANSCRIPTION FACTOR BHLH35"/>
    <property type="match status" value="1"/>
</dbReference>
<evidence type="ECO:0000256" key="1">
    <source>
        <dbReference type="ARBA" id="ARBA00004123"/>
    </source>
</evidence>
<evidence type="ECO:0000256" key="4">
    <source>
        <dbReference type="ARBA" id="ARBA00023242"/>
    </source>
</evidence>
<evidence type="ECO:0000256" key="3">
    <source>
        <dbReference type="ARBA" id="ARBA00023163"/>
    </source>
</evidence>
<dbReference type="OrthoDB" id="1890947at2759"/>
<dbReference type="SUPFAM" id="SSF55021">
    <property type="entry name" value="ACT-like"/>
    <property type="match status" value="1"/>
</dbReference>
<keyword evidence="7" id="KW-1185">Reference proteome</keyword>
<dbReference type="Gramene" id="KMS95469">
    <property type="protein sequence ID" value="KMS95469"/>
    <property type="gene ID" value="BVRB_007910"/>
</dbReference>
<protein>
    <recommendedName>
        <fullName evidence="5">BHLH domain-containing protein</fullName>
    </recommendedName>
</protein>
<dbReference type="Pfam" id="PF22754">
    <property type="entry name" value="bHLH-TF_ACT-like_plant"/>
    <property type="match status" value="1"/>
</dbReference>
<name>A0A0J8B2X1_BETVV</name>
<keyword evidence="3" id="KW-0804">Transcription</keyword>
<dbReference type="InterPro" id="IPR054502">
    <property type="entry name" value="bHLH-TF_ACT-like_plant"/>
</dbReference>
<dbReference type="GO" id="GO:0005634">
    <property type="term" value="C:nucleus"/>
    <property type="evidence" value="ECO:0007669"/>
    <property type="project" value="UniProtKB-SubCell"/>
</dbReference>
<dbReference type="InterPro" id="IPR011598">
    <property type="entry name" value="bHLH_dom"/>
</dbReference>